<keyword evidence="3" id="KW-1185">Reference proteome</keyword>
<dbReference type="Gene3D" id="3.40.50.1110">
    <property type="entry name" value="SGNH hydrolase"/>
    <property type="match status" value="1"/>
</dbReference>
<dbReference type="InterPro" id="IPR036514">
    <property type="entry name" value="SGNH_hydro_sf"/>
</dbReference>
<evidence type="ECO:0000313" key="2">
    <source>
        <dbReference type="EMBL" id="GIF04381.1"/>
    </source>
</evidence>
<dbReference type="SUPFAM" id="SSF52266">
    <property type="entry name" value="SGNH hydrolase"/>
    <property type="match status" value="1"/>
</dbReference>
<dbReference type="Pfam" id="PF00657">
    <property type="entry name" value="Lipase_GDSL"/>
    <property type="match status" value="1"/>
</dbReference>
<dbReference type="InterPro" id="IPR001087">
    <property type="entry name" value="GDSL"/>
</dbReference>
<feature type="region of interest" description="Disordered" evidence="1">
    <location>
        <begin position="37"/>
        <end position="57"/>
    </location>
</feature>
<comment type="caution">
    <text evidence="2">The sequence shown here is derived from an EMBL/GenBank/DDBJ whole genome shotgun (WGS) entry which is preliminary data.</text>
</comment>
<gene>
    <name evidence="2" type="ORF">Asi03nite_19190</name>
</gene>
<evidence type="ECO:0000256" key="1">
    <source>
        <dbReference type="SAM" id="MobiDB-lite"/>
    </source>
</evidence>
<protein>
    <submittedName>
        <fullName evidence="2">Lipoprotein</fullName>
    </submittedName>
</protein>
<organism evidence="2 3">
    <name type="scientific">Actinoplanes siamensis</name>
    <dbReference type="NCBI Taxonomy" id="1223317"/>
    <lineage>
        <taxon>Bacteria</taxon>
        <taxon>Bacillati</taxon>
        <taxon>Actinomycetota</taxon>
        <taxon>Actinomycetes</taxon>
        <taxon>Micromonosporales</taxon>
        <taxon>Micromonosporaceae</taxon>
        <taxon>Actinoplanes</taxon>
    </lineage>
</organism>
<dbReference type="EMBL" id="BOMW01000019">
    <property type="protein sequence ID" value="GIF04381.1"/>
    <property type="molecule type" value="Genomic_DNA"/>
</dbReference>
<dbReference type="Proteomes" id="UP000629619">
    <property type="component" value="Unassembled WGS sequence"/>
</dbReference>
<keyword evidence="2" id="KW-0449">Lipoprotein</keyword>
<name>A0A919N4T9_9ACTN</name>
<reference evidence="2" key="1">
    <citation type="submission" date="2021-01" db="EMBL/GenBank/DDBJ databases">
        <title>Whole genome shotgun sequence of Actinoplanes siamensis NBRC 109076.</title>
        <authorList>
            <person name="Komaki H."/>
            <person name="Tamura T."/>
        </authorList>
    </citation>
    <scope>NUCLEOTIDE SEQUENCE</scope>
    <source>
        <strain evidence="2">NBRC 109076</strain>
    </source>
</reference>
<proteinExistence type="predicted"/>
<dbReference type="GO" id="GO:0004622">
    <property type="term" value="F:phosphatidylcholine lysophospholipase activity"/>
    <property type="evidence" value="ECO:0007669"/>
    <property type="project" value="TreeGrafter"/>
</dbReference>
<evidence type="ECO:0000313" key="3">
    <source>
        <dbReference type="Proteomes" id="UP000629619"/>
    </source>
</evidence>
<dbReference type="InterPro" id="IPR051532">
    <property type="entry name" value="Ester_Hydrolysis_Enzymes"/>
</dbReference>
<sequence>MPESLLSVIFGGIMPRRWHLVVLSLLAVLALACEGGAGAADPEATKPRTRPPAQGYPSSMAALGDSITAGVGSCLAYLACSRNSWSTGADGDVESHYRRILAKNSKIKGNVHNFAVPGAEADGLAAQATRAVEAKVAYVTVLIGANDACAPSAGAMTSVPAFRAAVDRGLARLRRGLPKARVLVVSIPDLYRLWRVGRDDAEVVRAWNAGKICQSMLADPTSTAGAAEKRRRAVRDRIDAYDGELREACEAYGSRCRWDGGRVHDVRFDLDLVNTFDFFHPNLKGQNALAEATYPDRFTW</sequence>
<dbReference type="PANTHER" id="PTHR30383:SF5">
    <property type="entry name" value="SGNH HYDROLASE-TYPE ESTERASE DOMAIN-CONTAINING PROTEIN"/>
    <property type="match status" value="1"/>
</dbReference>
<dbReference type="PANTHER" id="PTHR30383">
    <property type="entry name" value="THIOESTERASE 1/PROTEASE 1/LYSOPHOSPHOLIPASE L1"/>
    <property type="match status" value="1"/>
</dbReference>
<dbReference type="AlphaFoldDB" id="A0A919N4T9"/>
<accession>A0A919N4T9</accession>